<dbReference type="Pfam" id="PF05576">
    <property type="entry name" value="Peptidase_S37"/>
    <property type="match status" value="1"/>
</dbReference>
<dbReference type="SUPFAM" id="SSF53474">
    <property type="entry name" value="alpha/beta-Hydrolases"/>
    <property type="match status" value="1"/>
</dbReference>
<evidence type="ECO:0000313" key="6">
    <source>
        <dbReference type="EMBL" id="UZJ29425.1"/>
    </source>
</evidence>
<dbReference type="RefSeq" id="WP_265360947.1">
    <property type="nucleotide sequence ID" value="NZ_CP110636.1"/>
</dbReference>
<feature type="signal peptide" evidence="5">
    <location>
        <begin position="1"/>
        <end position="23"/>
    </location>
</feature>
<sequence length="558" mass="62028">MKKARHLLIPLLLTGLLTSGATAPSAAMARPAEGRPAAAREAARPAADDLSARLSAIPGMRVVKENPAPAGYRALELRYRQPVDHRHPDRGSFEQRLFLLHRATDRPMVLYTNGYDLDYQDPGLRTEPTEILDSNQISVEHRYFGTSTPHPTDWSKLDIWQAASDHHRIVQALKTVYRAAWISTGGSKSGMAALYHRRFYPHDVAGSVVYSAPNITDVRDGAAEDRFLERVGSPACRRALTAVQRELLGARRTETAGRIARSAAAHGDTLHIVGSADRLLEFTTLMLPERFWMGQGEAGCRRIPGRSATGAALYTWFDGVMGLQGYTDPYVSLVTASFYQLGTQLGMTARAAPQLAGMLRYPGIQQIRTLVPRHIPMRFQPRAMPDIDRWVRHHGSELLFVYGENDPTRAEPFRTGPGSRDAHVYLAPHTGHLVRFAQLSPGTAPGPPPRSAAGPPWTRRPHSETVGCTVRPIWHTADRALVRHDYWQQARRSAVTAPYDPSTARPPSSQTRAQTSRTRERFFRFRPTPHRRRSAREHGGAVAPVIPVDREPDRSQTA</sequence>
<keyword evidence="1 6" id="KW-0645">Protease</keyword>
<keyword evidence="7" id="KW-1185">Reference proteome</keyword>
<feature type="compositionally biased region" description="Basic and acidic residues" evidence="4">
    <location>
        <begin position="548"/>
        <end position="558"/>
    </location>
</feature>
<dbReference type="Proteomes" id="UP001164959">
    <property type="component" value="Chromosome"/>
</dbReference>
<name>A0ABY6P7P8_9ACTN</name>
<dbReference type="PANTHER" id="PTHR11010">
    <property type="entry name" value="PROTEASE S28 PRO-X CARBOXYPEPTIDASE-RELATED"/>
    <property type="match status" value="1"/>
</dbReference>
<feature type="chain" id="PRO_5046683107" evidence="5">
    <location>
        <begin position="24"/>
        <end position="558"/>
    </location>
</feature>
<gene>
    <name evidence="6" type="ORF">OJ254_01660</name>
</gene>
<evidence type="ECO:0000256" key="1">
    <source>
        <dbReference type="ARBA" id="ARBA00022670"/>
    </source>
</evidence>
<evidence type="ECO:0000256" key="4">
    <source>
        <dbReference type="SAM" id="MobiDB-lite"/>
    </source>
</evidence>
<dbReference type="EMBL" id="CP110636">
    <property type="protein sequence ID" value="UZJ29425.1"/>
    <property type="molecule type" value="Genomic_DNA"/>
</dbReference>
<keyword evidence="2 5" id="KW-0732">Signal</keyword>
<dbReference type="InterPro" id="IPR029058">
    <property type="entry name" value="AB_hydrolase_fold"/>
</dbReference>
<feature type="region of interest" description="Disordered" evidence="4">
    <location>
        <begin position="493"/>
        <end position="558"/>
    </location>
</feature>
<evidence type="ECO:0000256" key="2">
    <source>
        <dbReference type="ARBA" id="ARBA00022729"/>
    </source>
</evidence>
<accession>A0ABY6P7P8</accession>
<keyword evidence="3" id="KW-0378">Hydrolase</keyword>
<dbReference type="PANTHER" id="PTHR11010:SF38">
    <property type="entry name" value="LYSOSOMAL PRO-X CARBOXYPEPTIDASE"/>
    <property type="match status" value="1"/>
</dbReference>
<protein>
    <submittedName>
        <fullName evidence="6">S28 family serine protease</fullName>
    </submittedName>
</protein>
<organism evidence="6 7">
    <name type="scientific">Streptomyces endophytica</name>
    <dbReference type="NCBI Taxonomy" id="2991496"/>
    <lineage>
        <taxon>Bacteria</taxon>
        <taxon>Bacillati</taxon>
        <taxon>Actinomycetota</taxon>
        <taxon>Actinomycetes</taxon>
        <taxon>Kitasatosporales</taxon>
        <taxon>Streptomycetaceae</taxon>
        <taxon>Streptomyces</taxon>
    </lineage>
</organism>
<dbReference type="GO" id="GO:0006508">
    <property type="term" value="P:proteolysis"/>
    <property type="evidence" value="ECO:0007669"/>
    <property type="project" value="UniProtKB-KW"/>
</dbReference>
<evidence type="ECO:0000313" key="7">
    <source>
        <dbReference type="Proteomes" id="UP001164959"/>
    </source>
</evidence>
<reference evidence="6" key="1">
    <citation type="submission" date="2022-11" db="EMBL/GenBank/DDBJ databases">
        <title>Identification and genomic analyses of a novel endophytic actinobacterium Streptomyces endophytica sp. nov. with potential for biocontrol of Yam anthracnose.</title>
        <authorList>
            <person name="Huang X."/>
        </authorList>
    </citation>
    <scope>NUCLEOTIDE SEQUENCE</scope>
    <source>
        <strain evidence="6">HNM0140</strain>
    </source>
</reference>
<evidence type="ECO:0000256" key="3">
    <source>
        <dbReference type="ARBA" id="ARBA00022801"/>
    </source>
</evidence>
<feature type="compositionally biased region" description="Polar residues" evidence="4">
    <location>
        <begin position="505"/>
        <end position="514"/>
    </location>
</feature>
<evidence type="ECO:0000256" key="5">
    <source>
        <dbReference type="SAM" id="SignalP"/>
    </source>
</evidence>
<dbReference type="GO" id="GO:0008233">
    <property type="term" value="F:peptidase activity"/>
    <property type="evidence" value="ECO:0007669"/>
    <property type="project" value="UniProtKB-KW"/>
</dbReference>
<proteinExistence type="predicted"/>
<dbReference type="Gene3D" id="3.40.50.1820">
    <property type="entry name" value="alpha/beta hydrolase"/>
    <property type="match status" value="1"/>
</dbReference>
<feature type="region of interest" description="Disordered" evidence="4">
    <location>
        <begin position="438"/>
        <end position="464"/>
    </location>
</feature>
<dbReference type="InterPro" id="IPR008761">
    <property type="entry name" value="Peptidase_S37"/>
</dbReference>